<dbReference type="InterPro" id="IPR000620">
    <property type="entry name" value="EamA_dom"/>
</dbReference>
<feature type="transmembrane region" description="Helical" evidence="6">
    <location>
        <begin position="118"/>
        <end position="134"/>
    </location>
</feature>
<accession>A0A916RJF3</accession>
<dbReference type="AlphaFoldDB" id="A0A916RJF3"/>
<evidence type="ECO:0000256" key="5">
    <source>
        <dbReference type="ARBA" id="ARBA00023136"/>
    </source>
</evidence>
<dbReference type="InterPro" id="IPR037185">
    <property type="entry name" value="EmrE-like"/>
</dbReference>
<dbReference type="PANTHER" id="PTHR22911:SF6">
    <property type="entry name" value="SOLUTE CARRIER FAMILY 35 MEMBER G1"/>
    <property type="match status" value="1"/>
</dbReference>
<evidence type="ECO:0000256" key="3">
    <source>
        <dbReference type="ARBA" id="ARBA00022692"/>
    </source>
</evidence>
<evidence type="ECO:0000256" key="4">
    <source>
        <dbReference type="ARBA" id="ARBA00022989"/>
    </source>
</evidence>
<feature type="domain" description="EamA" evidence="7">
    <location>
        <begin position="25"/>
        <end position="157"/>
    </location>
</feature>
<dbReference type="Proteomes" id="UP000596977">
    <property type="component" value="Unassembled WGS sequence"/>
</dbReference>
<feature type="transmembrane region" description="Helical" evidence="6">
    <location>
        <begin position="207"/>
        <end position="229"/>
    </location>
</feature>
<dbReference type="EMBL" id="BMKB01000004">
    <property type="protein sequence ID" value="GGA55988.1"/>
    <property type="molecule type" value="Genomic_DNA"/>
</dbReference>
<feature type="transmembrane region" description="Helical" evidence="6">
    <location>
        <begin position="21"/>
        <end position="44"/>
    </location>
</feature>
<feature type="transmembrane region" description="Helical" evidence="6">
    <location>
        <begin position="141"/>
        <end position="158"/>
    </location>
</feature>
<gene>
    <name evidence="8" type="ORF">GCM10011499_27640</name>
</gene>
<feature type="transmembrane region" description="Helical" evidence="6">
    <location>
        <begin position="290"/>
        <end position="308"/>
    </location>
</feature>
<feature type="transmembrane region" description="Helical" evidence="6">
    <location>
        <begin position="235"/>
        <end position="253"/>
    </location>
</feature>
<dbReference type="GO" id="GO:0016020">
    <property type="term" value="C:membrane"/>
    <property type="evidence" value="ECO:0007669"/>
    <property type="project" value="UniProtKB-SubCell"/>
</dbReference>
<keyword evidence="4 6" id="KW-1133">Transmembrane helix</keyword>
<organism evidence="8 9">
    <name type="scientific">Pelagibacterium lentulum</name>
    <dbReference type="NCBI Taxonomy" id="2029865"/>
    <lineage>
        <taxon>Bacteria</taxon>
        <taxon>Pseudomonadati</taxon>
        <taxon>Pseudomonadota</taxon>
        <taxon>Alphaproteobacteria</taxon>
        <taxon>Hyphomicrobiales</taxon>
        <taxon>Devosiaceae</taxon>
        <taxon>Pelagibacterium</taxon>
    </lineage>
</organism>
<keyword evidence="3 6" id="KW-0812">Transmembrane</keyword>
<proteinExistence type="inferred from homology"/>
<evidence type="ECO:0000313" key="9">
    <source>
        <dbReference type="Proteomes" id="UP000596977"/>
    </source>
</evidence>
<sequence length="327" mass="35374">MSQPQDNAHIAKSRTRFVLGGGVMLGITLKVASVFVFVAMSAIIKGAEGVPVGQLVFFRSFFALIPVLIFLAWRRELVEGFKTSRPVGHILRGVIGTMGMFLIFFGLTRLPLPEAITIHYATPLFIVIFSALFLHEKIRLFRWTAVLIGLLGVLIIMWPRLTVFSGDLSAMGPETVGAIAAFCACMVSAVAMLMVRTLVKTERSATIVIYFSIVSAVLGLLTIPFLGWVELSLEQTLALVGAGIAGGIGQILLTESYRHAELSTVAPFEYSSMVLSIATGFIVFGEVPTIQMLIGGSIVVAAGIFIIYREHRLGLDRAKARKVTSPA</sequence>
<comment type="subcellular location">
    <subcellularLocation>
        <location evidence="1">Membrane</location>
        <topology evidence="1">Multi-pass membrane protein</topology>
    </subcellularLocation>
</comment>
<dbReference type="Pfam" id="PF00892">
    <property type="entry name" value="EamA"/>
    <property type="match status" value="2"/>
</dbReference>
<evidence type="ECO:0000256" key="1">
    <source>
        <dbReference type="ARBA" id="ARBA00004141"/>
    </source>
</evidence>
<evidence type="ECO:0000259" key="7">
    <source>
        <dbReference type="Pfam" id="PF00892"/>
    </source>
</evidence>
<keyword evidence="5 6" id="KW-0472">Membrane</keyword>
<evidence type="ECO:0000256" key="6">
    <source>
        <dbReference type="SAM" id="Phobius"/>
    </source>
</evidence>
<protein>
    <submittedName>
        <fullName evidence="8">Membrane protein</fullName>
    </submittedName>
</protein>
<reference evidence="8 9" key="1">
    <citation type="journal article" date="2014" name="Int. J. Syst. Evol. Microbiol.">
        <title>Complete genome sequence of Corynebacterium casei LMG S-19264T (=DSM 44701T), isolated from a smear-ripened cheese.</title>
        <authorList>
            <consortium name="US DOE Joint Genome Institute (JGI-PGF)"/>
            <person name="Walter F."/>
            <person name="Albersmeier A."/>
            <person name="Kalinowski J."/>
            <person name="Ruckert C."/>
        </authorList>
    </citation>
    <scope>NUCLEOTIDE SEQUENCE [LARGE SCALE GENOMIC DNA]</scope>
    <source>
        <strain evidence="8 9">CGMCC 1.15896</strain>
    </source>
</reference>
<feature type="domain" description="EamA" evidence="7">
    <location>
        <begin position="176"/>
        <end position="308"/>
    </location>
</feature>
<comment type="similarity">
    <text evidence="2">Belongs to the drug/metabolite transporter (DMT) superfamily. 10 TMS drug/metabolite exporter (DME) (TC 2.A.7.3) family.</text>
</comment>
<evidence type="ECO:0000313" key="8">
    <source>
        <dbReference type="EMBL" id="GGA55988.1"/>
    </source>
</evidence>
<feature type="transmembrane region" description="Helical" evidence="6">
    <location>
        <begin position="178"/>
        <end position="195"/>
    </location>
</feature>
<name>A0A916RJF3_9HYPH</name>
<dbReference type="PANTHER" id="PTHR22911">
    <property type="entry name" value="ACYL-MALONYL CONDENSING ENZYME-RELATED"/>
    <property type="match status" value="1"/>
</dbReference>
<dbReference type="SUPFAM" id="SSF103481">
    <property type="entry name" value="Multidrug resistance efflux transporter EmrE"/>
    <property type="match status" value="2"/>
</dbReference>
<feature type="transmembrane region" description="Helical" evidence="6">
    <location>
        <begin position="94"/>
        <end position="112"/>
    </location>
</feature>
<comment type="caution">
    <text evidence="8">The sequence shown here is derived from an EMBL/GenBank/DDBJ whole genome shotgun (WGS) entry which is preliminary data.</text>
</comment>
<keyword evidence="9" id="KW-1185">Reference proteome</keyword>
<feature type="transmembrane region" description="Helical" evidence="6">
    <location>
        <begin position="265"/>
        <end position="284"/>
    </location>
</feature>
<evidence type="ECO:0000256" key="2">
    <source>
        <dbReference type="ARBA" id="ARBA00009853"/>
    </source>
</evidence>
<feature type="transmembrane region" description="Helical" evidence="6">
    <location>
        <begin position="56"/>
        <end position="73"/>
    </location>
</feature>